<dbReference type="AlphaFoldDB" id="A0A0U1QP20"/>
<name>A0A0U1QP20_9BACL</name>
<gene>
    <name evidence="1" type="ORF">SINU_07405</name>
</gene>
<accession>A0A0U1QP20</accession>
<dbReference type="EMBL" id="AFVQ02000090">
    <property type="protein sequence ID" value="KLI02557.1"/>
    <property type="molecule type" value="Genomic_DNA"/>
</dbReference>
<evidence type="ECO:0000313" key="1">
    <source>
        <dbReference type="EMBL" id="KLI02557.1"/>
    </source>
</evidence>
<dbReference type="OrthoDB" id="1247141at2"/>
<evidence type="ECO:0000313" key="2">
    <source>
        <dbReference type="Proteomes" id="UP000035553"/>
    </source>
</evidence>
<organism evidence="1 2">
    <name type="scientific">Sporolactobacillus inulinus CASD</name>
    <dbReference type="NCBI Taxonomy" id="1069536"/>
    <lineage>
        <taxon>Bacteria</taxon>
        <taxon>Bacillati</taxon>
        <taxon>Bacillota</taxon>
        <taxon>Bacilli</taxon>
        <taxon>Bacillales</taxon>
        <taxon>Sporolactobacillaceae</taxon>
        <taxon>Sporolactobacillus</taxon>
    </lineage>
</organism>
<dbReference type="RefSeq" id="WP_010024519.1">
    <property type="nucleotide sequence ID" value="NZ_AFVQ02000090.1"/>
</dbReference>
<sequence>MKIALRYIGESIPKRDIEEYKILMAENGVGFFSIDYEGQIQASFDEIKGVISILLDASFVSFIQSLGTNAAWDAIKLMVKKIWISTRGKKYSKLTSSGVQEKGITVSVNVNLNTNDYFFKIDGLKNTEELDRALDKIVTNIGEQRLKNDNHRIFSANFDSELNNWIIKDFLKEVMKKSKH</sequence>
<reference evidence="1 2" key="1">
    <citation type="journal article" date="2011" name="J. Bacteriol.">
        <title>Draft genome sequence of Sporolactobacillus inulinus strain CASD, an efficient D-lactic acid-producing bacterium with high-concentration lactate tolerance capability.</title>
        <authorList>
            <person name="Yu B."/>
            <person name="Su F."/>
            <person name="Wang L."/>
            <person name="Xu K."/>
            <person name="Zhao B."/>
            <person name="Xu P."/>
        </authorList>
    </citation>
    <scope>NUCLEOTIDE SEQUENCE [LARGE SCALE GENOMIC DNA]</scope>
    <source>
        <strain evidence="1 2">CASD</strain>
    </source>
</reference>
<comment type="caution">
    <text evidence="1">The sequence shown here is derived from an EMBL/GenBank/DDBJ whole genome shotgun (WGS) entry which is preliminary data.</text>
</comment>
<keyword evidence="2" id="KW-1185">Reference proteome</keyword>
<proteinExistence type="predicted"/>
<protein>
    <submittedName>
        <fullName evidence="1">Uncharacterized protein</fullName>
    </submittedName>
</protein>
<dbReference type="STRING" id="1069536.SINU_07405"/>
<dbReference type="Proteomes" id="UP000035553">
    <property type="component" value="Unassembled WGS sequence"/>
</dbReference>